<accession>A0A172XBF1</accession>
<dbReference type="InterPro" id="IPR052016">
    <property type="entry name" value="Bact_Sigma-Reg"/>
</dbReference>
<name>A0A172XBF1_BORTU</name>
<evidence type="ECO:0000259" key="3">
    <source>
        <dbReference type="PROSITE" id="PS50110"/>
    </source>
</evidence>
<evidence type="ECO:0000313" key="4">
    <source>
        <dbReference type="EMBL" id="ANF33986.1"/>
    </source>
</evidence>
<dbReference type="PANTHER" id="PTHR43156">
    <property type="entry name" value="STAGE II SPORULATION PROTEIN E-RELATED"/>
    <property type="match status" value="1"/>
</dbReference>
<dbReference type="GO" id="GO:0000160">
    <property type="term" value="P:phosphorelay signal transduction system"/>
    <property type="evidence" value="ECO:0007669"/>
    <property type="project" value="InterPro"/>
</dbReference>
<feature type="modified residue" description="4-aspartylphosphate" evidence="2">
    <location>
        <position position="197"/>
    </location>
</feature>
<dbReference type="InterPro" id="IPR011006">
    <property type="entry name" value="CheY-like_superfamily"/>
</dbReference>
<dbReference type="Pfam" id="PF07228">
    <property type="entry name" value="SpoIIE"/>
    <property type="match status" value="1"/>
</dbReference>
<dbReference type="Gene3D" id="3.60.40.10">
    <property type="entry name" value="PPM-type phosphatase domain"/>
    <property type="match status" value="1"/>
</dbReference>
<keyword evidence="2" id="KW-0597">Phosphoprotein</keyword>
<dbReference type="GO" id="GO:0016791">
    <property type="term" value="F:phosphatase activity"/>
    <property type="evidence" value="ECO:0007669"/>
    <property type="project" value="TreeGrafter"/>
</dbReference>
<dbReference type="InterPro" id="IPR001932">
    <property type="entry name" value="PPM-type_phosphatase-like_dom"/>
</dbReference>
<dbReference type="EMBL" id="CP015629">
    <property type="protein sequence ID" value="ANF33986.1"/>
    <property type="molecule type" value="Genomic_DNA"/>
</dbReference>
<gene>
    <name evidence="4" type="ORF">A7978_02600</name>
</gene>
<organism evidence="4 5">
    <name type="scientific">Borrelia turicatae</name>
    <dbReference type="NCBI Taxonomy" id="142"/>
    <lineage>
        <taxon>Bacteria</taxon>
        <taxon>Pseudomonadati</taxon>
        <taxon>Spirochaetota</taxon>
        <taxon>Spirochaetia</taxon>
        <taxon>Spirochaetales</taxon>
        <taxon>Borreliaceae</taxon>
        <taxon>Borrelia</taxon>
    </lineage>
</organism>
<protein>
    <submittedName>
        <fullName evidence="4">Regulator</fullName>
    </submittedName>
</protein>
<reference evidence="4 5" key="1">
    <citation type="submission" date="2016-05" db="EMBL/GenBank/DDBJ databases">
        <title>Chromosome and linear plasmid sequence of a 2015 human isolate of tick-borne relapsing fever spirochete, Borrelia turicatae.</title>
        <authorList>
            <person name="Kingry L.C."/>
            <person name="Dhwani B."/>
            <person name="Replogle A."/>
            <person name="Sexton C."/>
            <person name="Rowe L."/>
            <person name="Stermole B.M."/>
            <person name="Christensen A.M."/>
            <person name="Schriefer M.E."/>
        </authorList>
    </citation>
    <scope>NUCLEOTIDE SEQUENCE [LARGE SCALE GENOMIC DNA]</scope>
    <source>
        <strain evidence="4 5">BTE5EL</strain>
    </source>
</reference>
<dbReference type="RefSeq" id="WP_119024182.1">
    <property type="nucleotide sequence ID" value="NZ_CP015629.1"/>
</dbReference>
<dbReference type="PROSITE" id="PS50110">
    <property type="entry name" value="RESPONSE_REGULATORY"/>
    <property type="match status" value="1"/>
</dbReference>
<dbReference type="PANTHER" id="PTHR43156:SF2">
    <property type="entry name" value="STAGE II SPORULATION PROTEIN E"/>
    <property type="match status" value="1"/>
</dbReference>
<evidence type="ECO:0000313" key="5">
    <source>
        <dbReference type="Proteomes" id="UP000264231"/>
    </source>
</evidence>
<dbReference type="SMART" id="SM00331">
    <property type="entry name" value="PP2C_SIG"/>
    <property type="match status" value="1"/>
</dbReference>
<sequence>MNSNNVISILNEFSLKLEDIFLLINTYSYELYKETPRYFYDDITNCLELTLEIVNKFQGEFEGSQDLSLGKFLIRSMKCDLVSYLYLSLELIDNSMHYSGIRDAGIAFFKAIAYKISSIISYIEIELENVFLSSSLASRQALNKDGHKILIFSCDSIYSKRLTDYLILGDYIVVSADAVDLFNQLLCNDFYDLIILDLSSDEDIQLILNLLKNIKNNSLYEMIPVIVISQISEKDIIQIFIEEQVDDYFLKSLDFLVLGIRISSFIEKKKIIEQGQKYLDFVLRGRKYFESELIEAGNYIENLLPKKMQNEFFNSNWIFVPSKRIGGDFFNYYFVNDDNLIIYLIDISGHGIGSALLSLSVSSVINSYIMNNNDISPSEVLRYVNRYFVKFKSDMFITLWYGVLNVKTRHLRFASAGAPPAVVLNAKDNVYLQTRGAILGIKEMYSCEENECILSKFSHLLLFSDGVYEVENEQDVIMAIDDFYKILKDNTYDLDDFILVRLYKKMLNLSRYNAFRDDFSILEFILN</sequence>
<keyword evidence="1" id="KW-0378">Hydrolase</keyword>
<dbReference type="SUPFAM" id="SSF52172">
    <property type="entry name" value="CheY-like"/>
    <property type="match status" value="1"/>
</dbReference>
<evidence type="ECO:0000256" key="1">
    <source>
        <dbReference type="ARBA" id="ARBA00022801"/>
    </source>
</evidence>
<dbReference type="Proteomes" id="UP000264231">
    <property type="component" value="Chromosome"/>
</dbReference>
<evidence type="ECO:0000256" key="2">
    <source>
        <dbReference type="PROSITE-ProRule" id="PRU00169"/>
    </source>
</evidence>
<dbReference type="InterPro" id="IPR001789">
    <property type="entry name" value="Sig_transdc_resp-reg_receiver"/>
</dbReference>
<dbReference type="InterPro" id="IPR036457">
    <property type="entry name" value="PPM-type-like_dom_sf"/>
</dbReference>
<dbReference type="Gene3D" id="3.40.50.2300">
    <property type="match status" value="1"/>
</dbReference>
<feature type="domain" description="Response regulatory" evidence="3">
    <location>
        <begin position="148"/>
        <end position="266"/>
    </location>
</feature>
<dbReference type="AlphaFoldDB" id="A0A172XBF1"/>
<dbReference type="SUPFAM" id="SSF81606">
    <property type="entry name" value="PP2C-like"/>
    <property type="match status" value="1"/>
</dbReference>
<proteinExistence type="predicted"/>